<sequence>MINPNVVEGQIAGGTVQGIGGALLENMVYDDDGNPWPPRSSTICCQPPARSRPSSSATSKYPDRCRGIQGRRRGRCHRIGAGGDQRDQRCPGAAGCDAHRAAGQPRGDRQSDRTGN</sequence>
<feature type="compositionally biased region" description="Low complexity" evidence="1">
    <location>
        <begin position="47"/>
        <end position="57"/>
    </location>
</feature>
<organism evidence="3">
    <name type="scientific">Mycobacterium xenopi 4042</name>
    <dbReference type="NCBI Taxonomy" id="1299334"/>
    <lineage>
        <taxon>Bacteria</taxon>
        <taxon>Bacillati</taxon>
        <taxon>Actinomycetota</taxon>
        <taxon>Actinomycetes</taxon>
        <taxon>Mycobacteriales</taxon>
        <taxon>Mycobacteriaceae</taxon>
        <taxon>Mycobacterium</taxon>
    </lineage>
</organism>
<feature type="region of interest" description="Disordered" evidence="1">
    <location>
        <begin position="30"/>
        <end position="116"/>
    </location>
</feature>
<feature type="domain" description="Aldehyde oxidase/xanthine dehydrogenase second molybdopterin binding" evidence="2">
    <location>
        <begin position="1"/>
        <end position="35"/>
    </location>
</feature>
<protein>
    <submittedName>
        <fullName evidence="3">Molybdopterin-binding domain of aldehyde dehydrogenase family protein</fullName>
    </submittedName>
</protein>
<proteinExistence type="predicted"/>
<dbReference type="SUPFAM" id="SSF56003">
    <property type="entry name" value="Molybdenum cofactor-binding domain"/>
    <property type="match status" value="1"/>
</dbReference>
<dbReference type="AlphaFoldDB" id="X8DKJ5"/>
<feature type="compositionally biased region" description="Basic and acidic residues" evidence="1">
    <location>
        <begin position="106"/>
        <end position="116"/>
    </location>
</feature>
<dbReference type="EMBL" id="JAOB01000013">
    <property type="protein sequence ID" value="EUA68566.1"/>
    <property type="molecule type" value="Genomic_DNA"/>
</dbReference>
<dbReference type="InterPro" id="IPR046867">
    <property type="entry name" value="AldOxase/xan_DH_MoCoBD2"/>
</dbReference>
<dbReference type="GO" id="GO:0016491">
    <property type="term" value="F:oxidoreductase activity"/>
    <property type="evidence" value="ECO:0007669"/>
    <property type="project" value="InterPro"/>
</dbReference>
<feature type="compositionally biased region" description="Basic residues" evidence="1">
    <location>
        <begin position="69"/>
        <end position="78"/>
    </location>
</feature>
<accession>X8DKJ5</accession>
<evidence type="ECO:0000313" key="3">
    <source>
        <dbReference type="EMBL" id="EUA68566.1"/>
    </source>
</evidence>
<name>X8DKJ5_MYCXE</name>
<evidence type="ECO:0000259" key="2">
    <source>
        <dbReference type="Pfam" id="PF20256"/>
    </source>
</evidence>
<evidence type="ECO:0000256" key="1">
    <source>
        <dbReference type="SAM" id="MobiDB-lite"/>
    </source>
</evidence>
<comment type="caution">
    <text evidence="3">The sequence shown here is derived from an EMBL/GenBank/DDBJ whole genome shotgun (WGS) entry which is preliminary data.</text>
</comment>
<dbReference type="Gene3D" id="3.30.365.10">
    <property type="entry name" value="Aldehyde oxidase/xanthine dehydrogenase, molybdopterin binding domain"/>
    <property type="match status" value="1"/>
</dbReference>
<reference evidence="3" key="1">
    <citation type="submission" date="2014-01" db="EMBL/GenBank/DDBJ databases">
        <authorList>
            <person name="Brown-Elliot B."/>
            <person name="Wallace R."/>
            <person name="Lenaerts A."/>
            <person name="Ordway D."/>
            <person name="DeGroote M.A."/>
            <person name="Parker T."/>
            <person name="Sizemore C."/>
            <person name="Tallon L.J."/>
            <person name="Sadzewicz L.K."/>
            <person name="Sengamalay N."/>
            <person name="Fraser C.M."/>
            <person name="Hine E."/>
            <person name="Shefchek K.A."/>
            <person name="Das S.P."/>
            <person name="Tettelin H."/>
        </authorList>
    </citation>
    <scope>NUCLEOTIDE SEQUENCE [LARGE SCALE GENOMIC DNA]</scope>
    <source>
        <strain evidence="3">4042</strain>
    </source>
</reference>
<gene>
    <name evidence="3" type="ORF">I553_1754</name>
</gene>
<dbReference type="InterPro" id="IPR037165">
    <property type="entry name" value="AldOxase/xan_DH_Mopterin-bd_sf"/>
</dbReference>
<dbReference type="Pfam" id="PF20256">
    <property type="entry name" value="MoCoBD_2"/>
    <property type="match status" value="1"/>
</dbReference>